<dbReference type="SMART" id="SM00635">
    <property type="entry name" value="BID_2"/>
    <property type="match status" value="3"/>
</dbReference>
<dbReference type="EMBL" id="CP030117">
    <property type="protein sequence ID" value="AWX58448.1"/>
    <property type="molecule type" value="Genomic_DNA"/>
</dbReference>
<dbReference type="InterPro" id="IPR002126">
    <property type="entry name" value="Cadherin-like_dom"/>
</dbReference>
<protein>
    <submittedName>
        <fullName evidence="2">Phage tail protein</fullName>
    </submittedName>
</protein>
<evidence type="ECO:0000313" key="2">
    <source>
        <dbReference type="EMBL" id="AWX58448.1"/>
    </source>
</evidence>
<dbReference type="Gene3D" id="2.60.40.60">
    <property type="entry name" value="Cadherins"/>
    <property type="match status" value="1"/>
</dbReference>
<dbReference type="GO" id="GO:0016020">
    <property type="term" value="C:membrane"/>
    <property type="evidence" value="ECO:0007669"/>
    <property type="project" value="InterPro"/>
</dbReference>
<reference evidence="2 3" key="1">
    <citation type="journal article" date="2015" name="Genome Announc.">
        <title>Draft Genome Sequence of Brevibacillus brevis DZQ7, a Plant Growth-Promoting Rhizobacterium with Broad-Spectrum Antimicrobial Activity.</title>
        <authorList>
            <person name="Hou Q."/>
            <person name="Wang C."/>
            <person name="Hou X."/>
            <person name="Xia Z."/>
            <person name="Ye J."/>
            <person name="Liu K."/>
            <person name="Liu H."/>
            <person name="Wang J."/>
            <person name="Guo H."/>
            <person name="Yu X."/>
            <person name="Yang Y."/>
            <person name="Du B."/>
            <person name="Ding Y."/>
        </authorList>
    </citation>
    <scope>NUCLEOTIDE SEQUENCE [LARGE SCALE GENOMIC DNA]</scope>
    <source>
        <strain evidence="2 3">DZQ7</strain>
    </source>
</reference>
<name>A0A2Z4MPK7_BREBE</name>
<dbReference type="RefSeq" id="WP_048034914.1">
    <property type="nucleotide sequence ID" value="NZ_CP030117.1"/>
</dbReference>
<dbReference type="InterPro" id="IPR008964">
    <property type="entry name" value="Invasin/intimin_cell_adhesion"/>
</dbReference>
<dbReference type="CDD" id="cd11304">
    <property type="entry name" value="Cadherin_repeat"/>
    <property type="match status" value="1"/>
</dbReference>
<evidence type="ECO:0000259" key="1">
    <source>
        <dbReference type="PROSITE" id="PS50268"/>
    </source>
</evidence>
<gene>
    <name evidence="2" type="ORF">AB432_026905</name>
</gene>
<dbReference type="Pfam" id="PF02368">
    <property type="entry name" value="Big_2"/>
    <property type="match status" value="2"/>
</dbReference>
<evidence type="ECO:0000313" key="3">
    <source>
        <dbReference type="Proteomes" id="UP000036061"/>
    </source>
</evidence>
<dbReference type="PROSITE" id="PS50268">
    <property type="entry name" value="CADHERIN_2"/>
    <property type="match status" value="1"/>
</dbReference>
<accession>A0A2Z4MPK7</accession>
<dbReference type="SUPFAM" id="SSF49313">
    <property type="entry name" value="Cadherin-like"/>
    <property type="match status" value="1"/>
</dbReference>
<dbReference type="GO" id="GO:0005509">
    <property type="term" value="F:calcium ion binding"/>
    <property type="evidence" value="ECO:0007669"/>
    <property type="project" value="InterPro"/>
</dbReference>
<dbReference type="SMART" id="SM00112">
    <property type="entry name" value="CA"/>
    <property type="match status" value="1"/>
</dbReference>
<dbReference type="Gene3D" id="2.60.40.1080">
    <property type="match status" value="3"/>
</dbReference>
<dbReference type="InterPro" id="IPR048734">
    <property type="entry name" value="HL_N-beta"/>
</dbReference>
<dbReference type="Proteomes" id="UP000036061">
    <property type="component" value="Chromosome"/>
</dbReference>
<dbReference type="InterPro" id="IPR003343">
    <property type="entry name" value="Big_2"/>
</dbReference>
<dbReference type="Pfam" id="PF00028">
    <property type="entry name" value="Cadherin"/>
    <property type="match status" value="1"/>
</dbReference>
<organism evidence="2 3">
    <name type="scientific">Brevibacillus brevis</name>
    <name type="common">Bacillus brevis</name>
    <dbReference type="NCBI Taxonomy" id="1393"/>
    <lineage>
        <taxon>Bacteria</taxon>
        <taxon>Bacillati</taxon>
        <taxon>Bacillota</taxon>
        <taxon>Bacilli</taxon>
        <taxon>Bacillales</taxon>
        <taxon>Paenibacillaceae</taxon>
        <taxon>Brevibacillus</taxon>
    </lineage>
</organism>
<dbReference type="GO" id="GO:0007156">
    <property type="term" value="P:homophilic cell adhesion via plasma membrane adhesion molecules"/>
    <property type="evidence" value="ECO:0007669"/>
    <property type="project" value="InterPro"/>
</dbReference>
<dbReference type="Pfam" id="PF21461">
    <property type="entry name" value="HL_N-beta"/>
    <property type="match status" value="1"/>
</dbReference>
<sequence length="1655" mass="179096">MKRIIARLLVFTLLFAIVQPVFLQQKVKAADLPVVIRVEADKFVDAFGAYPDGLNYQGIPNALIVGYARDSGGDYGAANTALRFDLSGVQSERKIQSAALKIYVHKVEATGGDMPFIDLWGSFDDNWNDDFTTTLPTHHEKIITNEFIPSNFTGWKSFDVTSFVKTNISDKKATFVLRGRQTAPPVPVLYQPQIIFYDKRNFSYASQLEITYAPNSSPTDILLSSNSIPENNQIGAVVGTLSAVDPDQGDTVTFSIQDTTVPFAVEGNQLKATETFDFETKSAYSVPITATDSAGNTFAKVMTIQVTDENEPPTTATVTINGGAAITSSENVMLTINHDDPDAAKPDYRLTNVEGGSWSEWKPFATPVPWTFTTDEGTKTVFMELRDGTGTVLQAQDSILLDTTPPAGTIEINNGNVATSSEKVELTIQGSDANGPVEVMVSNDNSFTGSWIPVPANNKLEWNLASGDGQKTVYARFRDGAGNLFTTSDTIMLDKTPPVVTGVANGSFYTADVTPVFDDGTATLNGAPFASGTKVSVEGKYTLVVTDAAGNTATVTFTLDKTAPTGTLAINNGATHTNNQDVTLQIDATDVSSKVKMKLSNDNISWSALEDVATTKTWKLTNGDGQKTVYLQLIDEAGNPHDLQASITLDTVAPVVTGVENNKLYNQSITISFNEGKAILNGKPIADGEIVNDDGAYTLIVTDEAGNTATLAFSIDQTKPSGSLKINGDANYTNSLATTLQIAVTDFSNELQMRFSHDTSDPANWTSWETLTTTKAWNLPTGDGTKSVYMEVKDKAGNIASFTDEITLDMTIPTGAFEINQGQLYTNTSKVTLSVESADAHGVEMRLSNDNLTWSDWKAAPSKGDVPWELSSADGTKTVYLELKDPAGNQLALQKQITLDSSGPVVTGVTQDGVYASDVTITFSEGTALLNGNPFTSGSVVSAEGSYELVVTDDAQNRTTIRFTLDKTPPAGTLSIDNGAEFAKTEEVTLQLTASGNPDDIEMAISNVDDNSGTWERFTASKAWKLADGSTNGIKTVYVKLRDKAGNVTKLSDTIELDVVAPTGSITINNGDSYTKSRDVTLAITANDSTSDVQIRFANGDNDWSDWEAVTATKAWQLKSGDGTKTVEMQITDRAGHITTVSDTIELDADVPVVTGVEDKGIYKDDVTITFNEGTATLNSAPFASGDQVTSEGKHELRVVDASGNEIKITFTLDKTAPKGTFVINNDDRLTYSTSVRLHVTTTDNLGDVEMRISNDQGKWSSWEKVTGTVPWNLTYGNGMKKVLIQLRDQAGNSVELDDSIELYVPNVPNPPIGEPVTGVELEEEELTLRVGDTESLRATVKPANATNKRVKWESSDSEIVEVDEEGKITAVASGTATITVTTVDGNKTDSVEVTVKEIATFQLETNEPSFWMKPRGTTTLRLYKVEGKKRKDITRDKNVEYDTENGLVTVKQGRITAGKEEGEDIVTVRYMGEELEIPVTVSKKTIRSLTTSFKDLVLEIDEEKQLTLTAVFSDKNTEEVTEKAAWFSSDEEVIEVTKEGKVTALAEGKAVITAKFGGKKVTNRVLVVEEKKVKDLRASRSSLRLKADKTGEIVLYAVYEKRYEEIVTKDAEWTVEDPEIATVENGVVTALESGKTTITVEYGGETITINITVW</sequence>
<dbReference type="SUPFAM" id="SSF49373">
    <property type="entry name" value="Invasin/intimin cell-adhesion fragments"/>
    <property type="match status" value="3"/>
</dbReference>
<feature type="domain" description="Cadherin" evidence="1">
    <location>
        <begin position="227"/>
        <end position="315"/>
    </location>
</feature>
<proteinExistence type="predicted"/>
<dbReference type="InterPro" id="IPR015919">
    <property type="entry name" value="Cadherin-like_sf"/>
</dbReference>
<dbReference type="NCBIfam" id="NF033679">
    <property type="entry name" value="DNRLRE_dom"/>
    <property type="match status" value="1"/>
</dbReference>